<dbReference type="GO" id="GO:0051011">
    <property type="term" value="F:microtubule minus-end binding"/>
    <property type="evidence" value="ECO:0007669"/>
    <property type="project" value="TreeGrafter"/>
</dbReference>
<evidence type="ECO:0000259" key="6">
    <source>
        <dbReference type="Pfam" id="PF04130"/>
    </source>
</evidence>
<accession>A0A137NRS9</accession>
<dbReference type="GO" id="GO:0031122">
    <property type="term" value="P:cytoplasmic microtubule organization"/>
    <property type="evidence" value="ECO:0007669"/>
    <property type="project" value="TreeGrafter"/>
</dbReference>
<dbReference type="GO" id="GO:0007020">
    <property type="term" value="P:microtubule nucleation"/>
    <property type="evidence" value="ECO:0007669"/>
    <property type="project" value="InterPro"/>
</dbReference>
<reference evidence="8 9" key="1">
    <citation type="journal article" date="2015" name="Genome Biol. Evol.">
        <title>Phylogenomic analyses indicate that early fungi evolved digesting cell walls of algal ancestors of land plants.</title>
        <authorList>
            <person name="Chang Y."/>
            <person name="Wang S."/>
            <person name="Sekimoto S."/>
            <person name="Aerts A.L."/>
            <person name="Choi C."/>
            <person name="Clum A."/>
            <person name="LaButti K.M."/>
            <person name="Lindquist E.A."/>
            <person name="Yee Ngan C."/>
            <person name="Ohm R.A."/>
            <person name="Salamov A.A."/>
            <person name="Grigoriev I.V."/>
            <person name="Spatafora J.W."/>
            <person name="Berbee M.L."/>
        </authorList>
    </citation>
    <scope>NUCLEOTIDE SEQUENCE [LARGE SCALE GENOMIC DNA]</scope>
    <source>
        <strain evidence="8 9">NRRL 28638</strain>
    </source>
</reference>
<keyword evidence="3 5" id="KW-0493">Microtubule</keyword>
<keyword evidence="4 5" id="KW-0206">Cytoskeleton</keyword>
<dbReference type="GO" id="GO:0051225">
    <property type="term" value="P:spindle assembly"/>
    <property type="evidence" value="ECO:0007669"/>
    <property type="project" value="TreeGrafter"/>
</dbReference>
<dbReference type="InterPro" id="IPR042241">
    <property type="entry name" value="GCP_C_sf"/>
</dbReference>
<protein>
    <recommendedName>
        <fullName evidence="5">Spindle pole body component</fullName>
    </recommendedName>
</protein>
<name>A0A137NRS9_CONC2</name>
<evidence type="ECO:0000259" key="7">
    <source>
        <dbReference type="Pfam" id="PF17681"/>
    </source>
</evidence>
<evidence type="ECO:0000256" key="3">
    <source>
        <dbReference type="ARBA" id="ARBA00022701"/>
    </source>
</evidence>
<feature type="domain" description="Gamma tubulin complex component C-terminal" evidence="6">
    <location>
        <begin position="422"/>
        <end position="797"/>
    </location>
</feature>
<comment type="similarity">
    <text evidence="1 5">Belongs to the TUBGCP family.</text>
</comment>
<dbReference type="InterPro" id="IPR007259">
    <property type="entry name" value="GCP"/>
</dbReference>
<dbReference type="GO" id="GO:0005816">
    <property type="term" value="C:spindle pole body"/>
    <property type="evidence" value="ECO:0007669"/>
    <property type="project" value="UniProtKB-ARBA"/>
</dbReference>
<dbReference type="GO" id="GO:0000930">
    <property type="term" value="C:gamma-tubulin complex"/>
    <property type="evidence" value="ECO:0007669"/>
    <property type="project" value="TreeGrafter"/>
</dbReference>
<dbReference type="GO" id="GO:0005874">
    <property type="term" value="C:microtubule"/>
    <property type="evidence" value="ECO:0007669"/>
    <property type="project" value="UniProtKB-KW"/>
</dbReference>
<evidence type="ECO:0000256" key="2">
    <source>
        <dbReference type="ARBA" id="ARBA00022490"/>
    </source>
</evidence>
<comment type="subcellular location">
    <subcellularLocation>
        <location evidence="5">Cytoplasm</location>
        <location evidence="5">Cytoskeleton</location>
        <location evidence="5">Microtubule organizing center</location>
    </subcellularLocation>
</comment>
<dbReference type="InterPro" id="IPR041470">
    <property type="entry name" value="GCP_N"/>
</dbReference>
<dbReference type="Gene3D" id="1.20.120.1900">
    <property type="entry name" value="Gamma-tubulin complex, C-terminal domain"/>
    <property type="match status" value="1"/>
</dbReference>
<dbReference type="PANTHER" id="PTHR19302">
    <property type="entry name" value="GAMMA TUBULIN COMPLEX PROTEIN"/>
    <property type="match status" value="1"/>
</dbReference>
<keyword evidence="9" id="KW-1185">Reference proteome</keyword>
<dbReference type="STRING" id="796925.A0A137NRS9"/>
<sequence>MTNFEELNNNFDLNKFKEFKPNAKDLTFTFKEKILFNNVYMQESISDISTFKPLKSSFNLEAQQILEIENFNFEELHETDQTLILIEDCLNILLGINGNFIGFNVDRNTNTIELVMSNLIPIRYLALIEQITKGGIFLYYIKLYLNQFSKYKFGLVHQALGASINLLLEDYYLLVNQLEFQLKQKTLTNLSQLIYYLNSNLLILEYLTKLLSKFTHPDVDEQGKATEVLVGAKVIDYLYDQMLKMSGFQTIKSLYGYLLSQTIIPYLSMTYSWIFRAELTDPFNEFLVYLKTSTQTQAQNQQNLTNLSIQTSPQYQQATLNTSNLPSQLELEEKKINPEDYEFNPDNLPKIMGNLGEKIWLSGKHLLLLKSCGVRLDSSIEDNLPEIRKGGVNCPDYIKAIDTAYSYANTTLLNYIFREENLMDRLLSLKHYFLLDQSDFITHFIDLCQEDLQKIRGKINFRKIQSMLDLALRNPSSVNAFDPYREDIRVEFKKTRLIDQALKVIKEDNELCKYFDNGMEESWSAYNDLSGIIGGNRQFDTFPDPLQNSIGREDQTVGTRLYGYESLSFSYNITSPLSIIIPPLSHSKYQLLFRQLFQVKYCELELIDSWVYYAKLIRNTKLPSQFIIIQSLRHKMLNFIQILENYLTLEAIETNSIKLSESLKNVRFSDDVKKVHDGFLNDCMKQSMLVYPDLLSLMQLLLDLIVKFSYFLNDTLFIQLSLVVGGSDKEFNGNRRRNANGYDFSKIDFSKVFELDKDFQQNLSKFIKKLRLWSVNNKFGNLGLGNLATKLDFNEIYDK</sequence>
<dbReference type="GO" id="GO:0043015">
    <property type="term" value="F:gamma-tubulin binding"/>
    <property type="evidence" value="ECO:0007669"/>
    <property type="project" value="InterPro"/>
</dbReference>
<dbReference type="GO" id="GO:0000278">
    <property type="term" value="P:mitotic cell cycle"/>
    <property type="evidence" value="ECO:0007669"/>
    <property type="project" value="TreeGrafter"/>
</dbReference>
<dbReference type="OrthoDB" id="2192946at2759"/>
<dbReference type="Proteomes" id="UP000070444">
    <property type="component" value="Unassembled WGS sequence"/>
</dbReference>
<evidence type="ECO:0000256" key="1">
    <source>
        <dbReference type="ARBA" id="ARBA00010337"/>
    </source>
</evidence>
<dbReference type="InterPro" id="IPR040457">
    <property type="entry name" value="GCP_C"/>
</dbReference>
<dbReference type="Pfam" id="PF04130">
    <property type="entry name" value="GCP_C_terminal"/>
    <property type="match status" value="1"/>
</dbReference>
<dbReference type="EMBL" id="KQ964874">
    <property type="protein sequence ID" value="KXN65469.1"/>
    <property type="molecule type" value="Genomic_DNA"/>
</dbReference>
<organism evidence="8 9">
    <name type="scientific">Conidiobolus coronatus (strain ATCC 28846 / CBS 209.66 / NRRL 28638)</name>
    <name type="common">Delacroixia coronata</name>
    <dbReference type="NCBI Taxonomy" id="796925"/>
    <lineage>
        <taxon>Eukaryota</taxon>
        <taxon>Fungi</taxon>
        <taxon>Fungi incertae sedis</taxon>
        <taxon>Zoopagomycota</taxon>
        <taxon>Entomophthoromycotina</taxon>
        <taxon>Entomophthoromycetes</taxon>
        <taxon>Entomophthorales</taxon>
        <taxon>Ancylistaceae</taxon>
        <taxon>Conidiobolus</taxon>
    </lineage>
</organism>
<evidence type="ECO:0000256" key="4">
    <source>
        <dbReference type="ARBA" id="ARBA00023212"/>
    </source>
</evidence>
<proteinExistence type="inferred from homology"/>
<dbReference type="GO" id="GO:0051321">
    <property type="term" value="P:meiotic cell cycle"/>
    <property type="evidence" value="ECO:0007669"/>
    <property type="project" value="TreeGrafter"/>
</dbReference>
<dbReference type="Pfam" id="PF17681">
    <property type="entry name" value="GCP_N_terminal"/>
    <property type="match status" value="1"/>
</dbReference>
<feature type="domain" description="Gamma tubulin complex component protein N-terminal" evidence="7">
    <location>
        <begin position="86"/>
        <end position="419"/>
    </location>
</feature>
<keyword evidence="2 5" id="KW-0963">Cytoplasm</keyword>
<evidence type="ECO:0000256" key="5">
    <source>
        <dbReference type="RuleBase" id="RU363050"/>
    </source>
</evidence>
<dbReference type="PANTHER" id="PTHR19302:SF13">
    <property type="entry name" value="GAMMA-TUBULIN COMPLEX COMPONENT 2"/>
    <property type="match status" value="1"/>
</dbReference>
<evidence type="ECO:0000313" key="9">
    <source>
        <dbReference type="Proteomes" id="UP000070444"/>
    </source>
</evidence>
<gene>
    <name evidence="8" type="ORF">CONCODRAFT_12927</name>
</gene>
<dbReference type="GO" id="GO:0000922">
    <property type="term" value="C:spindle pole"/>
    <property type="evidence" value="ECO:0007669"/>
    <property type="project" value="InterPro"/>
</dbReference>
<evidence type="ECO:0000313" key="8">
    <source>
        <dbReference type="EMBL" id="KXN65469.1"/>
    </source>
</evidence>
<dbReference type="OMA" id="QNMSGDP"/>
<dbReference type="AlphaFoldDB" id="A0A137NRS9"/>